<keyword evidence="2" id="KW-1185">Reference proteome</keyword>
<evidence type="ECO:0000313" key="1">
    <source>
        <dbReference type="EMBL" id="KEQ56655.1"/>
    </source>
</evidence>
<dbReference type="Proteomes" id="UP000028059">
    <property type="component" value="Unassembled WGS sequence"/>
</dbReference>
<dbReference type="EMBL" id="JOKN01000012">
    <property type="protein sequence ID" value="KEQ56655.1"/>
    <property type="molecule type" value="Genomic_DNA"/>
</dbReference>
<organism evidence="1 2">
    <name type="scientific">Marine Group I thaumarchaeote SCGC AAA799-N04</name>
    <dbReference type="NCBI Taxonomy" id="1502293"/>
    <lineage>
        <taxon>Archaea</taxon>
        <taxon>Nitrososphaerota</taxon>
        <taxon>Marine Group I</taxon>
    </lineage>
</organism>
<reference evidence="1 2" key="1">
    <citation type="submission" date="2014-06" db="EMBL/GenBank/DDBJ databases">
        <authorList>
            <person name="Ngugi D.K."/>
            <person name="Blom J."/>
            <person name="Alam I."/>
            <person name="Rashid M."/>
            <person name="Ba Alawi W."/>
            <person name="Zhang G."/>
            <person name="Hikmawan T."/>
            <person name="Guan Y."/>
            <person name="Antunes A."/>
            <person name="Siam R."/>
            <person name="ElDorry H."/>
            <person name="Bajic V."/>
            <person name="Stingl U."/>
        </authorList>
    </citation>
    <scope>NUCLEOTIDE SEQUENCE [LARGE SCALE GENOMIC DNA]</scope>
    <source>
        <strain evidence="1">SCGC AAA799-N04</strain>
    </source>
</reference>
<comment type="caution">
    <text evidence="1">The sequence shown here is derived from an EMBL/GenBank/DDBJ whole genome shotgun (WGS) entry which is preliminary data.</text>
</comment>
<evidence type="ECO:0000313" key="2">
    <source>
        <dbReference type="Proteomes" id="UP000028059"/>
    </source>
</evidence>
<name>A0A081RN82_9ARCH</name>
<gene>
    <name evidence="1" type="ORF">AAA799N04_00852</name>
</gene>
<dbReference type="AlphaFoldDB" id="A0A081RN82"/>
<proteinExistence type="predicted"/>
<accession>A0A081RN82</accession>
<sequence length="122" mass="14490">MQDPEISFLAEKVFVHRWPHDTPLWDDSVKQKLDETISKNPDSKKITVFEKSIKIQDFEFSHLKKIGISVPFFKDECRMIFESQFGELYAHIHITVKSSEYMEIFAKLKSWKSKFFPNDSNK</sequence>
<protein>
    <submittedName>
        <fullName evidence="1">Uncharacterized protein</fullName>
    </submittedName>
</protein>
<dbReference type="PATRIC" id="fig|1502293.3.peg.780"/>